<feature type="domain" description="HNH nuclease" evidence="1">
    <location>
        <begin position="103"/>
        <end position="144"/>
    </location>
</feature>
<dbReference type="Pfam" id="PF18145">
    <property type="entry name" value="SAVED"/>
    <property type="match status" value="1"/>
</dbReference>
<evidence type="ECO:0000313" key="3">
    <source>
        <dbReference type="EMBL" id="CAI07502.1"/>
    </source>
</evidence>
<accession>Q5P5B0</accession>
<dbReference type="EMBL" id="CR555306">
    <property type="protein sequence ID" value="CAI07502.1"/>
    <property type="molecule type" value="Genomic_DNA"/>
</dbReference>
<dbReference type="InterPro" id="IPR003615">
    <property type="entry name" value="HNH_nuc"/>
</dbReference>
<keyword evidence="4" id="KW-1185">Reference proteome</keyword>
<feature type="domain" description="SMODS-associated and fused to various effectors" evidence="2">
    <location>
        <begin position="245"/>
        <end position="440"/>
    </location>
</feature>
<dbReference type="AlphaFoldDB" id="Q5P5B0"/>
<proteinExistence type="predicted"/>
<evidence type="ECO:0000313" key="4">
    <source>
        <dbReference type="Proteomes" id="UP000006552"/>
    </source>
</evidence>
<dbReference type="STRING" id="76114.ebA2450"/>
<reference evidence="3 4" key="1">
    <citation type="journal article" date="2005" name="Arch. Microbiol.">
        <title>The genome sequence of an anaerobic aromatic-degrading denitrifying bacterium, strain EbN1.</title>
        <authorList>
            <person name="Rabus R."/>
            <person name="Kube M."/>
            <person name="Heider J."/>
            <person name="Beck A."/>
            <person name="Heitmann K."/>
            <person name="Widdel F."/>
            <person name="Reinhardt R."/>
        </authorList>
    </citation>
    <scope>NUCLEOTIDE SEQUENCE [LARGE SCALE GENOMIC DNA]</scope>
    <source>
        <strain evidence="3 4">EbN1</strain>
    </source>
</reference>
<evidence type="ECO:0000259" key="1">
    <source>
        <dbReference type="Pfam" id="PF13391"/>
    </source>
</evidence>
<dbReference type="NCBIfam" id="NF033611">
    <property type="entry name" value="SAVED"/>
    <property type="match status" value="1"/>
</dbReference>
<name>Q5P5B0_AROAE</name>
<organism evidence="3 4">
    <name type="scientific">Aromatoleum aromaticum (strain DSM 19018 / LMG 30748 / EbN1)</name>
    <name type="common">Azoarcus sp. (strain EbN1)</name>
    <dbReference type="NCBI Taxonomy" id="76114"/>
    <lineage>
        <taxon>Bacteria</taxon>
        <taxon>Pseudomonadati</taxon>
        <taxon>Pseudomonadota</taxon>
        <taxon>Betaproteobacteria</taxon>
        <taxon>Rhodocyclales</taxon>
        <taxon>Rhodocyclaceae</taxon>
        <taxon>Aromatoleum</taxon>
    </lineage>
</organism>
<dbReference type="InterPro" id="IPR040836">
    <property type="entry name" value="SAVED"/>
</dbReference>
<dbReference type="eggNOG" id="COG1403">
    <property type="taxonomic scope" value="Bacteria"/>
</dbReference>
<evidence type="ECO:0000259" key="2">
    <source>
        <dbReference type="Pfam" id="PF18145"/>
    </source>
</evidence>
<dbReference type="Pfam" id="PF13391">
    <property type="entry name" value="HNH_2"/>
    <property type="match status" value="1"/>
</dbReference>
<sequence>MKKLATRGLLQCLELPLQTLQDAHVADPGWTYSQVSSKPAVDTLIATRDGLLGRTAGRGPEITDKTAQKVWADAGGRCMFAGCGEDLTEIPLWTRTARIGYLAHIIASDPQGPRGNQQDSHRLANNPENIMLMCDAHHRLIDSFAPDDYKPHILYEMRRTHRDMVRDYLDSLAFPRTRAATLHANLAHVPTYFHDSELIDAILATGCAMLPGVIHYVRRKAPRDDRNTPGFWSQYLRDHEGDIRQLVAGFSAASGALTENLAVFPLHHIPTMVLAGRIMGEAQAIQVFQYSRSRRTWAWNPNVAPKPVGTFSVSTMPQARASEVLITIELSAAIDEDAIPPALQPDLAVGRLPWLRITTPDPDSDCIAHPDDLDQFMQVARRTINHVQDVMRARKVHLIAISSASTVFRFGQMLQPGHHPEYILYDRAGREYPFVPAFSITGHDVSALDSERPFSISLR</sequence>
<protein>
    <submittedName>
        <fullName evidence="3">Uncharacterized protein</fullName>
    </submittedName>
</protein>
<dbReference type="KEGG" id="eba:ebA2450"/>
<dbReference type="Proteomes" id="UP000006552">
    <property type="component" value="Chromosome"/>
</dbReference>
<gene>
    <name evidence="3" type="ORF">ebA2450</name>
</gene>
<dbReference type="HOGENOM" id="CLU_528855_0_0_4"/>